<keyword evidence="4" id="KW-1185">Reference proteome</keyword>
<dbReference type="Proteomes" id="UP000037923">
    <property type="component" value="Unassembled WGS sequence"/>
</dbReference>
<gene>
    <name evidence="3" type="ORF">ABB37_07309</name>
</gene>
<reference evidence="3 4" key="1">
    <citation type="submission" date="2015-07" db="EMBL/GenBank/DDBJ databases">
        <title>High-quality genome of monoxenous trypanosomatid Leptomonas pyrrhocoris.</title>
        <authorList>
            <person name="Flegontov P."/>
            <person name="Butenko A."/>
            <person name="Firsov S."/>
            <person name="Vlcek C."/>
            <person name="Logacheva M.D."/>
            <person name="Field M."/>
            <person name="Filatov D."/>
            <person name="Flegontova O."/>
            <person name="Gerasimov E."/>
            <person name="Jackson A.P."/>
            <person name="Kelly S."/>
            <person name="Opperdoes F."/>
            <person name="O'Reilly A."/>
            <person name="Votypka J."/>
            <person name="Yurchenko V."/>
            <person name="Lukes J."/>
        </authorList>
    </citation>
    <scope>NUCLEOTIDE SEQUENCE [LARGE SCALE GENOMIC DNA]</scope>
    <source>
        <strain evidence="3">H10</strain>
    </source>
</reference>
<proteinExistence type="predicted"/>
<accession>A0A0M9FVH5</accession>
<dbReference type="VEuPathDB" id="TriTrypDB:LpyrH10_18_0360"/>
<dbReference type="AlphaFoldDB" id="A0A0M9FVH5"/>
<comment type="caution">
    <text evidence="3">The sequence shown here is derived from an EMBL/GenBank/DDBJ whole genome shotgun (WGS) entry which is preliminary data.</text>
</comment>
<evidence type="ECO:0000313" key="4">
    <source>
        <dbReference type="Proteomes" id="UP000037923"/>
    </source>
</evidence>
<protein>
    <submittedName>
        <fullName evidence="3">Uncharacterized protein</fullName>
    </submittedName>
</protein>
<keyword evidence="2" id="KW-0472">Membrane</keyword>
<evidence type="ECO:0000256" key="2">
    <source>
        <dbReference type="SAM" id="Phobius"/>
    </source>
</evidence>
<evidence type="ECO:0000256" key="1">
    <source>
        <dbReference type="SAM" id="MobiDB-lite"/>
    </source>
</evidence>
<dbReference type="GeneID" id="26907595"/>
<feature type="region of interest" description="Disordered" evidence="1">
    <location>
        <begin position="1"/>
        <end position="55"/>
    </location>
</feature>
<evidence type="ECO:0000313" key="3">
    <source>
        <dbReference type="EMBL" id="KPA76930.1"/>
    </source>
</evidence>
<dbReference type="OrthoDB" id="264397at2759"/>
<dbReference type="RefSeq" id="XP_015655369.1">
    <property type="nucleotide sequence ID" value="XM_015805892.1"/>
</dbReference>
<keyword evidence="2" id="KW-1133">Transmembrane helix</keyword>
<keyword evidence="2" id="KW-0812">Transmembrane</keyword>
<organism evidence="3 4">
    <name type="scientific">Leptomonas pyrrhocoris</name>
    <name type="common">Firebug parasite</name>
    <dbReference type="NCBI Taxonomy" id="157538"/>
    <lineage>
        <taxon>Eukaryota</taxon>
        <taxon>Discoba</taxon>
        <taxon>Euglenozoa</taxon>
        <taxon>Kinetoplastea</taxon>
        <taxon>Metakinetoplastina</taxon>
        <taxon>Trypanosomatida</taxon>
        <taxon>Trypanosomatidae</taxon>
        <taxon>Leishmaniinae</taxon>
        <taxon>Leptomonas</taxon>
    </lineage>
</organism>
<feature type="transmembrane region" description="Helical" evidence="2">
    <location>
        <begin position="86"/>
        <end position="104"/>
    </location>
</feature>
<name>A0A0M9FVH5_LEPPY</name>
<sequence length="854" mass="92667">MPSSSDDEGGTYAGVQSKQLLRTDQRYRHPPSRAPPIAPNCDAGKAPNSSPTNDVFGTLTGAFKSREWPSDECCRPLRSRSLRRRLVRLSILFLFVLLLGAVLLRQIAVAPSTRGAGATRFTARTPLPSPSPPSHHQPATPTAAVVSAASATTTLLPTPAEQNTGYRAQPLPATWAQGGGSVRIARAFTVLTVATGPPLTSEVVAAAAAAVSTSPPQQAVVLLRRAARHLLMSGMTRHHSIHEWLIMHNEVFTGAKAIAAAAEEEEVVRRWWWTGEQGAPTAPAPNPRDQQTREAQALLSSRVRVVGLPHSAVANPHATKRAFTLLYGVRLVQTEYVLVHDLHRVLVTSLPSLALENGAAMNAAAARSNRVHEHVQHEVTLALQALSKNALAGLSHTLVDQARASPGEEDVHAYRLQVYASVDRHDAAREAELQTRLVAFVKKVVAPAPLNTTAAESPANTKRDNSEEDGKAAAVTVREVQDGLPVAAYSTAPHFHCLRAPLYSIRVPVPPWMRAPHRTRSPATAATVDPHHNVSSTVAPPALSTLCEVLLSSRSGMPVDYAPGVTVFHRSFCQEWLQFTLLPSPTTPRDTNVAENPLLIIGKAAAAQGGHDDAFAQRMDMAQSLGDGLCTVEWVAHLKAAQLWYTEQAERRRRPGMGGLKTNTSATAGAEHASLSNATVSPVRNDVAMSNLVGAAPYLDQYAALLFSDDAARVSKLAGTYLAFLPNVSYAIQHMRRTMEDKLAQTSLKYAAERTRRFKSKKEPTDREVLCLPSHLARVELHSTMYNTQWFLTQLVMRCLQHKEKCLGDLAETDVRVSQNVDRYLSTTGKWGRGEFRVCMSGGVYVEDPLTQLP</sequence>
<feature type="region of interest" description="Disordered" evidence="1">
    <location>
        <begin position="120"/>
        <end position="144"/>
    </location>
</feature>
<dbReference type="EMBL" id="LGTL01000018">
    <property type="protein sequence ID" value="KPA76930.1"/>
    <property type="molecule type" value="Genomic_DNA"/>
</dbReference>
<dbReference type="OMA" id="RGEFRVC"/>